<dbReference type="Pfam" id="PF00768">
    <property type="entry name" value="Peptidase_S11"/>
    <property type="match status" value="1"/>
</dbReference>
<dbReference type="EMBL" id="CP002400">
    <property type="protein sequence ID" value="ADU27057.1"/>
    <property type="molecule type" value="Genomic_DNA"/>
</dbReference>
<dbReference type="AlphaFoldDB" id="E6U838"/>
<evidence type="ECO:0000256" key="10">
    <source>
        <dbReference type="SAM" id="Phobius"/>
    </source>
</evidence>
<dbReference type="Proteomes" id="UP000001551">
    <property type="component" value="Chromosome"/>
</dbReference>
<keyword evidence="3" id="KW-0378">Hydrolase</keyword>
<evidence type="ECO:0000256" key="8">
    <source>
        <dbReference type="PIRSR" id="PIRSR618044-2"/>
    </source>
</evidence>
<evidence type="ECO:0000256" key="2">
    <source>
        <dbReference type="ARBA" id="ARBA00022729"/>
    </source>
</evidence>
<dbReference type="PANTHER" id="PTHR21581">
    <property type="entry name" value="D-ALANYL-D-ALANINE CARBOXYPEPTIDASE"/>
    <property type="match status" value="1"/>
</dbReference>
<dbReference type="GO" id="GO:0009002">
    <property type="term" value="F:serine-type D-Ala-D-Ala carboxypeptidase activity"/>
    <property type="evidence" value="ECO:0007669"/>
    <property type="project" value="InterPro"/>
</dbReference>
<keyword evidence="2 11" id="KW-0732">Signal</keyword>
<keyword evidence="10" id="KW-0472">Membrane</keyword>
<dbReference type="InterPro" id="IPR001967">
    <property type="entry name" value="Peptidase_S11_N"/>
</dbReference>
<dbReference type="SUPFAM" id="SSF56601">
    <property type="entry name" value="beta-lactamase/transpeptidase-like"/>
    <property type="match status" value="1"/>
</dbReference>
<feature type="binding site" evidence="8">
    <location>
        <position position="247"/>
    </location>
    <ligand>
        <name>substrate</name>
    </ligand>
</feature>
<sequence>MKIEKITCALLSVGLLACMALPVQAKSTSTKQQSASAGAADTSGAPALACATGLVADADTGQIYYQKDMHNRMYPASITKILTALVSVENGDPSDVITVPQDVTQAQGSSVANIALVPGDTITMEQLEYTMFLASANDSAIAIADHIGGSVSGFVDMMNQKATALGAKDSHFSTPNGLPDPNNYTSAYDMALITRAAAQNPTLMRYFSARSFTLPVSALRKGAQSFTTLHKMMKKTAYYDADVEAGKTGWETMSGNTLVTVAQKNGRTLIAVVLDGANSEAIYGDTRHLLDYAFAQPADPTADKLETPQVKAEATAAVAANPSRQAAKMQSSSGARWSVPTEMLAVTCLGLLICTVVALVCWRVRRRGFLD</sequence>
<protein>
    <submittedName>
        <fullName evidence="13">Peptidase S11 D-alanyl-D-alanine carboxypeptidase 1</fullName>
    </submittedName>
</protein>
<dbReference type="PRINTS" id="PR00725">
    <property type="entry name" value="DADACBPTASE1"/>
</dbReference>
<evidence type="ECO:0000259" key="12">
    <source>
        <dbReference type="Pfam" id="PF00768"/>
    </source>
</evidence>
<comment type="similarity">
    <text evidence="1 9">Belongs to the peptidase S11 family.</text>
</comment>
<feature type="active site" description="Acyl-ester intermediate" evidence="7">
    <location>
        <position position="77"/>
    </location>
</feature>
<dbReference type="PANTHER" id="PTHR21581:SF6">
    <property type="entry name" value="TRAFFICKING PROTEIN PARTICLE COMPLEX SUBUNIT 12"/>
    <property type="match status" value="1"/>
</dbReference>
<dbReference type="GO" id="GO:0071555">
    <property type="term" value="P:cell wall organization"/>
    <property type="evidence" value="ECO:0007669"/>
    <property type="project" value="UniProtKB-KW"/>
</dbReference>
<evidence type="ECO:0000256" key="1">
    <source>
        <dbReference type="ARBA" id="ARBA00007164"/>
    </source>
</evidence>
<evidence type="ECO:0000256" key="4">
    <source>
        <dbReference type="ARBA" id="ARBA00022960"/>
    </source>
</evidence>
<feature type="active site" evidence="7">
    <location>
        <position position="135"/>
    </location>
</feature>
<feature type="transmembrane region" description="Helical" evidence="10">
    <location>
        <begin position="343"/>
        <end position="362"/>
    </location>
</feature>
<evidence type="ECO:0000256" key="7">
    <source>
        <dbReference type="PIRSR" id="PIRSR618044-1"/>
    </source>
</evidence>
<dbReference type="eggNOG" id="COG1686">
    <property type="taxonomic scope" value="Bacteria"/>
</dbReference>
<evidence type="ECO:0000313" key="13">
    <source>
        <dbReference type="EMBL" id="ADU27057.1"/>
    </source>
</evidence>
<evidence type="ECO:0000256" key="11">
    <source>
        <dbReference type="SAM" id="SignalP"/>
    </source>
</evidence>
<keyword evidence="13" id="KW-0121">Carboxypeptidase</keyword>
<keyword evidence="10" id="KW-1133">Transmembrane helix</keyword>
<keyword evidence="10" id="KW-0812">Transmembrane</keyword>
<dbReference type="InterPro" id="IPR012338">
    <property type="entry name" value="Beta-lactam/transpept-like"/>
</dbReference>
<dbReference type="InterPro" id="IPR018044">
    <property type="entry name" value="Peptidase_S11"/>
</dbReference>
<accession>E6U838</accession>
<dbReference type="GO" id="GO:0006508">
    <property type="term" value="P:proteolysis"/>
    <property type="evidence" value="ECO:0007669"/>
    <property type="project" value="InterPro"/>
</dbReference>
<name>E6U838_ETHHY</name>
<organism evidence="13 14">
    <name type="scientific">Ethanoligenens harbinense (strain DSM 18485 / JCM 12961 / CGMCC 1.5033 / YUAN-3)</name>
    <dbReference type="NCBI Taxonomy" id="663278"/>
    <lineage>
        <taxon>Bacteria</taxon>
        <taxon>Bacillati</taxon>
        <taxon>Bacillota</taxon>
        <taxon>Clostridia</taxon>
        <taxon>Eubacteriales</taxon>
        <taxon>Oscillospiraceae</taxon>
        <taxon>Ethanoligenens</taxon>
    </lineage>
</organism>
<dbReference type="MEROPS" id="S11.004"/>
<evidence type="ECO:0000256" key="9">
    <source>
        <dbReference type="RuleBase" id="RU004016"/>
    </source>
</evidence>
<reference evidence="13 14" key="1">
    <citation type="submission" date="2010-12" db="EMBL/GenBank/DDBJ databases">
        <title>Complete sequence of Ethanoligenens harbinense YUAN-3.</title>
        <authorList>
            <person name="Lucas S."/>
            <person name="Copeland A."/>
            <person name="Lapidus A."/>
            <person name="Cheng J.-F."/>
            <person name="Bruce D."/>
            <person name="Goodwin L."/>
            <person name="Pitluck S."/>
            <person name="Chertkov O."/>
            <person name="Misra M."/>
            <person name="Detter J.C."/>
            <person name="Han C."/>
            <person name="Tapia R."/>
            <person name="Land M."/>
            <person name="Hauser L."/>
            <person name="Jeffries C."/>
            <person name="Kyrpides N."/>
            <person name="Ivanova N."/>
            <person name="Mikhailova N."/>
            <person name="Wang A."/>
            <person name="Mouttaki H."/>
            <person name="He Z."/>
            <person name="Zhou J."/>
            <person name="Hemme C.L."/>
            <person name="Woyke T."/>
        </authorList>
    </citation>
    <scope>NUCLEOTIDE SEQUENCE [LARGE SCALE GENOMIC DNA]</scope>
    <source>
        <strain evidence="14">DSM 18485 / JCM 12961 / CGMCC 1.5033 / YUAN-3</strain>
    </source>
</reference>
<dbReference type="STRING" id="663278.Ethha_1521"/>
<dbReference type="PROSITE" id="PS51257">
    <property type="entry name" value="PROKAR_LIPOPROTEIN"/>
    <property type="match status" value="1"/>
</dbReference>
<dbReference type="KEGG" id="eha:Ethha_1521"/>
<feature type="domain" description="Peptidase S11 D-alanyl-D-alanine carboxypeptidase A N-terminal" evidence="12">
    <location>
        <begin position="43"/>
        <end position="276"/>
    </location>
</feature>
<keyword evidence="5" id="KW-0573">Peptidoglycan synthesis</keyword>
<dbReference type="GO" id="GO:0008360">
    <property type="term" value="P:regulation of cell shape"/>
    <property type="evidence" value="ECO:0007669"/>
    <property type="project" value="UniProtKB-KW"/>
</dbReference>
<keyword evidence="14" id="KW-1185">Reference proteome</keyword>
<feature type="signal peptide" evidence="11">
    <location>
        <begin position="1"/>
        <end position="25"/>
    </location>
</feature>
<evidence type="ECO:0000256" key="3">
    <source>
        <dbReference type="ARBA" id="ARBA00022801"/>
    </source>
</evidence>
<feature type="chain" id="PRO_5030168429" evidence="11">
    <location>
        <begin position="26"/>
        <end position="371"/>
    </location>
</feature>
<dbReference type="HOGENOM" id="CLU_027070_7_2_9"/>
<dbReference type="Gene3D" id="3.40.710.10">
    <property type="entry name" value="DD-peptidase/beta-lactamase superfamily"/>
    <property type="match status" value="1"/>
</dbReference>
<proteinExistence type="inferred from homology"/>
<feature type="active site" description="Proton acceptor" evidence="7">
    <location>
        <position position="80"/>
    </location>
</feature>
<keyword evidence="4" id="KW-0133">Cell shape</keyword>
<dbReference type="GO" id="GO:0009252">
    <property type="term" value="P:peptidoglycan biosynthetic process"/>
    <property type="evidence" value="ECO:0007669"/>
    <property type="project" value="UniProtKB-KW"/>
</dbReference>
<keyword evidence="6" id="KW-0961">Cell wall biogenesis/degradation</keyword>
<evidence type="ECO:0000256" key="6">
    <source>
        <dbReference type="ARBA" id="ARBA00023316"/>
    </source>
</evidence>
<keyword evidence="13" id="KW-0645">Protease</keyword>
<gene>
    <name evidence="13" type="ordered locus">Ethha_1521</name>
</gene>
<evidence type="ECO:0000256" key="5">
    <source>
        <dbReference type="ARBA" id="ARBA00022984"/>
    </source>
</evidence>
<evidence type="ECO:0000313" key="14">
    <source>
        <dbReference type="Proteomes" id="UP000001551"/>
    </source>
</evidence>